<evidence type="ECO:0000313" key="4">
    <source>
        <dbReference type="Proteomes" id="UP000753802"/>
    </source>
</evidence>
<accession>A0ABW9ZX30</accession>
<evidence type="ECO:0000259" key="2">
    <source>
        <dbReference type="Pfam" id="PF14905"/>
    </source>
</evidence>
<dbReference type="RefSeq" id="WP_161818582.1">
    <property type="nucleotide sequence ID" value="NZ_JAACJS010000012.1"/>
</dbReference>
<evidence type="ECO:0000256" key="1">
    <source>
        <dbReference type="SAM" id="MobiDB-lite"/>
    </source>
</evidence>
<dbReference type="EMBL" id="JAACJS010000012">
    <property type="protein sequence ID" value="NCI50277.1"/>
    <property type="molecule type" value="Genomic_DNA"/>
</dbReference>
<keyword evidence="4" id="KW-1185">Reference proteome</keyword>
<proteinExistence type="predicted"/>
<reference evidence="3 4" key="1">
    <citation type="submission" date="2020-01" db="EMBL/GenBank/DDBJ databases">
        <title>Genome analysis.</title>
        <authorList>
            <person name="Wu S."/>
            <person name="Wang G."/>
        </authorList>
    </citation>
    <scope>NUCLEOTIDE SEQUENCE [LARGE SCALE GENOMIC DNA]</scope>
    <source>
        <strain evidence="3 4">SYL130</strain>
    </source>
</reference>
<dbReference type="SUPFAM" id="SSF56935">
    <property type="entry name" value="Porins"/>
    <property type="match status" value="1"/>
</dbReference>
<comment type="caution">
    <text evidence="3">The sequence shown here is derived from an EMBL/GenBank/DDBJ whole genome shotgun (WGS) entry which is preliminary data.</text>
</comment>
<name>A0ABW9ZX30_9BACT</name>
<dbReference type="InterPro" id="IPR041700">
    <property type="entry name" value="OMP_b-brl_3"/>
</dbReference>
<sequence>MKRDSFRITLSSIGFATTNVYAKVDTADVDMGFVFLTATTDVSSSVTVVSSAAPVVQKGDTVQFSASQYKVNPDASAEDLARKIPGITVENGQVKANGENVQKVTIDGRELFGDDATAALKNLPAEIIDKIQVFDRLSDQAQFTGFDDGSSTKGINIVTKANMRNGQFGRIFAGYGSDDHYWAGGNTTFLNGTRKISLVGNFNNVNQQNFASQDLLGVTNTNTQRGGGGGGGQRGGGQRGGGGGQAAGGNNGGGGGGGFGNNSNFLVGQQTGINKTNAIGINYADNWGKKIIVSGSYFFNNSDNTTDEAVSRKYFLDGIPNYDQRTFSNSKNNNHRFSLRFEYTLDSNNQLIVTPSVSFQDNKSFRNTTTSFFDPLSGALTARTNNTTNSIRSGNNINNNILWRHSFAKKGRTFSVNLTNSFNRRMGDVYTTLYDTTFTGSGFTDSTTQRFTDQLTNGYSVSANIVYTEPISQNSQLQLNYNPSYTKSKADQEAYQFQKSTNDYSVFDPTLSSKFENTNSGQNAGIAYRYGTRDNQLSFGVNYQRTDLFSIQEFPRALRVTKTFVNYLPNAMMRFKLSQRSNIRLFYRASTNQPSVTQLQDVYDVTNIPAVTAGNPDLSQQYAHMINGRYTFSNTGKGILFVGNIFVQTASNYITNATFIPLVDSVLTPDVSLKAGQTLTKPINLDGYFSLRSFVTFAMPLKFIKSSINFNGGVSYSKLPGMINYRSNLSKTTTYTAGAVIASNVSQYVDFTVSYSGSFNDIKNNLQPTLNTKYYSHVASVQFNLLSKRGWFFQNDLNNQLYSGLSAGFNQSYFLWNMSAGKKFLANQKGELKLSVFDLLKQNQAISRNVTENYYEDIQNRVLQQYFMLTFTYNLRNFGTGAAASSNRRANRGG</sequence>
<evidence type="ECO:0000313" key="3">
    <source>
        <dbReference type="EMBL" id="NCI50277.1"/>
    </source>
</evidence>
<gene>
    <name evidence="3" type="ORF">GWC95_10115</name>
</gene>
<dbReference type="Pfam" id="PF14905">
    <property type="entry name" value="OMP_b-brl_3"/>
    <property type="match status" value="1"/>
</dbReference>
<dbReference type="Proteomes" id="UP000753802">
    <property type="component" value="Unassembled WGS sequence"/>
</dbReference>
<feature type="region of interest" description="Disordered" evidence="1">
    <location>
        <begin position="218"/>
        <end position="255"/>
    </location>
</feature>
<organism evidence="3 4">
    <name type="scientific">Sediminibacterium roseum</name>
    <dbReference type="NCBI Taxonomy" id="1978412"/>
    <lineage>
        <taxon>Bacteria</taxon>
        <taxon>Pseudomonadati</taxon>
        <taxon>Bacteroidota</taxon>
        <taxon>Chitinophagia</taxon>
        <taxon>Chitinophagales</taxon>
        <taxon>Chitinophagaceae</taxon>
        <taxon>Sediminibacterium</taxon>
    </lineage>
</organism>
<protein>
    <submittedName>
        <fullName evidence="3">Outer membrane beta-barrel protein</fullName>
    </submittedName>
</protein>
<feature type="domain" description="Outer membrane protein beta-barrel" evidence="2">
    <location>
        <begin position="405"/>
        <end position="873"/>
    </location>
</feature>
<feature type="compositionally biased region" description="Gly residues" evidence="1">
    <location>
        <begin position="225"/>
        <end position="255"/>
    </location>
</feature>